<dbReference type="EMBL" id="KN824332">
    <property type="protein sequence ID" value="KIM23748.1"/>
    <property type="molecule type" value="Genomic_DNA"/>
</dbReference>
<evidence type="ECO:0000256" key="1">
    <source>
        <dbReference type="SAM" id="MobiDB-lite"/>
    </source>
</evidence>
<reference evidence="3" key="2">
    <citation type="submission" date="2015-01" db="EMBL/GenBank/DDBJ databases">
        <title>Evolutionary Origins and Diversification of the Mycorrhizal Mutualists.</title>
        <authorList>
            <consortium name="DOE Joint Genome Institute"/>
            <consortium name="Mycorrhizal Genomics Consortium"/>
            <person name="Kohler A."/>
            <person name="Kuo A."/>
            <person name="Nagy L.G."/>
            <person name="Floudas D."/>
            <person name="Copeland A."/>
            <person name="Barry K.W."/>
            <person name="Cichocki N."/>
            <person name="Veneault-Fourrey C."/>
            <person name="LaButti K."/>
            <person name="Lindquist E.A."/>
            <person name="Lipzen A."/>
            <person name="Lundell T."/>
            <person name="Morin E."/>
            <person name="Murat C."/>
            <person name="Riley R."/>
            <person name="Ohm R."/>
            <person name="Sun H."/>
            <person name="Tunlid A."/>
            <person name="Henrissat B."/>
            <person name="Grigoriev I.V."/>
            <person name="Hibbett D.S."/>
            <person name="Martin F."/>
        </authorList>
    </citation>
    <scope>NUCLEOTIDE SEQUENCE [LARGE SCALE GENOMIC DNA]</scope>
    <source>
        <strain evidence="3">MAFF 305830</strain>
    </source>
</reference>
<accession>A0A0C2WBF4</accession>
<dbReference type="Proteomes" id="UP000054097">
    <property type="component" value="Unassembled WGS sequence"/>
</dbReference>
<reference evidence="2 3" key="1">
    <citation type="submission" date="2014-04" db="EMBL/GenBank/DDBJ databases">
        <authorList>
            <consortium name="DOE Joint Genome Institute"/>
            <person name="Kuo A."/>
            <person name="Zuccaro A."/>
            <person name="Kohler A."/>
            <person name="Nagy L.G."/>
            <person name="Floudas D."/>
            <person name="Copeland A."/>
            <person name="Barry K.W."/>
            <person name="Cichocki N."/>
            <person name="Veneault-Fourrey C."/>
            <person name="LaButti K."/>
            <person name="Lindquist E.A."/>
            <person name="Lipzen A."/>
            <person name="Lundell T."/>
            <person name="Morin E."/>
            <person name="Murat C."/>
            <person name="Sun H."/>
            <person name="Tunlid A."/>
            <person name="Henrissat B."/>
            <person name="Grigoriev I.V."/>
            <person name="Hibbett D.S."/>
            <person name="Martin F."/>
            <person name="Nordberg H.P."/>
            <person name="Cantor M.N."/>
            <person name="Hua S.X."/>
        </authorList>
    </citation>
    <scope>NUCLEOTIDE SEQUENCE [LARGE SCALE GENOMIC DNA]</scope>
    <source>
        <strain evidence="2 3">MAFF 305830</strain>
    </source>
</reference>
<evidence type="ECO:0000313" key="3">
    <source>
        <dbReference type="Proteomes" id="UP000054097"/>
    </source>
</evidence>
<keyword evidence="3" id="KW-1185">Reference proteome</keyword>
<protein>
    <submittedName>
        <fullName evidence="2">Uncharacterized protein</fullName>
    </submittedName>
</protein>
<evidence type="ECO:0000313" key="2">
    <source>
        <dbReference type="EMBL" id="KIM23748.1"/>
    </source>
</evidence>
<proteinExistence type="predicted"/>
<sequence>MGRLTESGFGMPPAIIGRPQRHPHRHHTRFVVTTSYTTRWALGAIGHHRRADNPRKLSGRARLQNLGNILREPPALQSSNIRTLHSIYGQ</sequence>
<organism evidence="2 3">
    <name type="scientific">Serendipita vermifera MAFF 305830</name>
    <dbReference type="NCBI Taxonomy" id="933852"/>
    <lineage>
        <taxon>Eukaryota</taxon>
        <taxon>Fungi</taxon>
        <taxon>Dikarya</taxon>
        <taxon>Basidiomycota</taxon>
        <taxon>Agaricomycotina</taxon>
        <taxon>Agaricomycetes</taxon>
        <taxon>Sebacinales</taxon>
        <taxon>Serendipitaceae</taxon>
        <taxon>Serendipita</taxon>
    </lineage>
</organism>
<dbReference type="HOGENOM" id="CLU_2442253_0_0_1"/>
<dbReference type="AlphaFoldDB" id="A0A0C2WBF4"/>
<name>A0A0C2WBF4_SERVB</name>
<gene>
    <name evidence="2" type="ORF">M408DRAFT_249771</name>
</gene>
<feature type="region of interest" description="Disordered" evidence="1">
    <location>
        <begin position="1"/>
        <end position="26"/>
    </location>
</feature>